<accession>A0ABV2SKH2</accession>
<reference evidence="2 3" key="1">
    <citation type="submission" date="2024-06" db="EMBL/GenBank/DDBJ databases">
        <title>Genomic Encyclopedia of Type Strains, Phase V (KMG-V): Genome sequencing to study the core and pangenomes of soil and plant-associated prokaryotes.</title>
        <authorList>
            <person name="Whitman W."/>
        </authorList>
    </citation>
    <scope>NUCLEOTIDE SEQUENCE [LARGE SCALE GENOMIC DNA]</scope>
    <source>
        <strain evidence="2 3">NE40</strain>
    </source>
</reference>
<comment type="caution">
    <text evidence="2">The sequence shown here is derived from an EMBL/GenBank/DDBJ whole genome shotgun (WGS) entry which is preliminary data.</text>
</comment>
<feature type="region of interest" description="Disordered" evidence="1">
    <location>
        <begin position="1"/>
        <end position="29"/>
    </location>
</feature>
<evidence type="ECO:0000256" key="1">
    <source>
        <dbReference type="SAM" id="MobiDB-lite"/>
    </source>
</evidence>
<feature type="compositionally biased region" description="Polar residues" evidence="1">
    <location>
        <begin position="14"/>
        <end position="29"/>
    </location>
</feature>
<name>A0ABV2SKH2_9GAMM</name>
<gene>
    <name evidence="2" type="ORF">V5J35_003444</name>
</gene>
<dbReference type="EMBL" id="JBEWTB010000002">
    <property type="protein sequence ID" value="MET4758252.1"/>
    <property type="molecule type" value="Genomic_DNA"/>
</dbReference>
<evidence type="ECO:0000313" key="2">
    <source>
        <dbReference type="EMBL" id="MET4758252.1"/>
    </source>
</evidence>
<evidence type="ECO:0000313" key="3">
    <source>
        <dbReference type="Proteomes" id="UP001549366"/>
    </source>
</evidence>
<dbReference type="Proteomes" id="UP001549366">
    <property type="component" value="Unassembled WGS sequence"/>
</dbReference>
<dbReference type="RefSeq" id="WP_354008353.1">
    <property type="nucleotide sequence ID" value="NZ_JBEWTA010000001.1"/>
</dbReference>
<protein>
    <submittedName>
        <fullName evidence="2">Uncharacterized protein</fullName>
    </submittedName>
</protein>
<organism evidence="2 3">
    <name type="scientific">Endozoicomonas lisbonensis</name>
    <dbReference type="NCBI Taxonomy" id="3120522"/>
    <lineage>
        <taxon>Bacteria</taxon>
        <taxon>Pseudomonadati</taxon>
        <taxon>Pseudomonadota</taxon>
        <taxon>Gammaproteobacteria</taxon>
        <taxon>Oceanospirillales</taxon>
        <taxon>Endozoicomonadaceae</taxon>
        <taxon>Endozoicomonas</taxon>
    </lineage>
</organism>
<sequence>MVGPAARGAFPAHNQVTENALQNRDSSSPVKAINAQPVEGLRTPANSAIFQPEAKGRGKISLIALADENLWASLEPNSRSGKN</sequence>
<proteinExistence type="predicted"/>
<keyword evidence="3" id="KW-1185">Reference proteome</keyword>